<keyword evidence="5" id="KW-1185">Reference proteome</keyword>
<name>A0ABS6F8Y6_9FIRM</name>
<protein>
    <submittedName>
        <fullName evidence="4">Site-specific integrase</fullName>
    </submittedName>
</protein>
<dbReference type="PANTHER" id="PTHR30349:SF91">
    <property type="entry name" value="INTA PROTEIN"/>
    <property type="match status" value="1"/>
</dbReference>
<sequence>MISGHLSAKAGKWYMVLELRTPEGKRIPKWIGTGLPIKGNKHKAEEMLYQMRLEYSDARGTSGNMLFSEYLKQWIKDRQCELAKATFDSYKSILEGQVIQFYAPKRIALSALRPADIIAYHQELRKKGVSESTVLRHHAVIHKALEDAYYHELISANPAARVRRPRKEVYVIKPYTAQECRQLLDSIQGEKLEPMLTMAIYTGMRRGELLGLRWGTIDFSANIINVQHEVIRGNVDGKAALFAQDKLKRTASLRTLPMVEPLRNMLLTERQRRYGESQVKAGDYVFIDEKGHPLKPNYVTTAFPKLLAKYGLRPIRLHDLRHSCANLLITARAPLIEVQQWLGHSSIQTTADLYSHLTFQEKLNSAETIKNFE</sequence>
<dbReference type="PANTHER" id="PTHR30349">
    <property type="entry name" value="PHAGE INTEGRASE-RELATED"/>
    <property type="match status" value="1"/>
</dbReference>
<dbReference type="RefSeq" id="WP_216559007.1">
    <property type="nucleotide sequence ID" value="NZ_JAHLQN010000001.1"/>
</dbReference>
<dbReference type="Pfam" id="PF00589">
    <property type="entry name" value="Phage_integrase"/>
    <property type="match status" value="1"/>
</dbReference>
<evidence type="ECO:0000313" key="4">
    <source>
        <dbReference type="EMBL" id="MBU5626081.1"/>
    </source>
</evidence>
<evidence type="ECO:0000259" key="2">
    <source>
        <dbReference type="PROSITE" id="PS51898"/>
    </source>
</evidence>
<dbReference type="CDD" id="cd01189">
    <property type="entry name" value="INT_ICEBs1_C_like"/>
    <property type="match status" value="1"/>
</dbReference>
<dbReference type="PROSITE" id="PS51900">
    <property type="entry name" value="CB"/>
    <property type="match status" value="1"/>
</dbReference>
<dbReference type="EMBL" id="JAHLQN010000001">
    <property type="protein sequence ID" value="MBU5626081.1"/>
    <property type="molecule type" value="Genomic_DNA"/>
</dbReference>
<feature type="domain" description="Tyr recombinase" evidence="2">
    <location>
        <begin position="170"/>
        <end position="367"/>
    </location>
</feature>
<dbReference type="InterPro" id="IPR050090">
    <property type="entry name" value="Tyrosine_recombinase_XerCD"/>
</dbReference>
<organism evidence="4 5">
    <name type="scientific">Dysosmobacter acutus</name>
    <dbReference type="NCBI Taxonomy" id="2841504"/>
    <lineage>
        <taxon>Bacteria</taxon>
        <taxon>Bacillati</taxon>
        <taxon>Bacillota</taxon>
        <taxon>Clostridia</taxon>
        <taxon>Eubacteriales</taxon>
        <taxon>Oscillospiraceae</taxon>
        <taxon>Dysosmobacter</taxon>
    </lineage>
</organism>
<dbReference type="InterPro" id="IPR002104">
    <property type="entry name" value="Integrase_catalytic"/>
</dbReference>
<accession>A0ABS6F8Y6</accession>
<dbReference type="PROSITE" id="PS51898">
    <property type="entry name" value="TYR_RECOMBINASE"/>
    <property type="match status" value="1"/>
</dbReference>
<dbReference type="Proteomes" id="UP000787672">
    <property type="component" value="Unassembled WGS sequence"/>
</dbReference>
<evidence type="ECO:0000313" key="5">
    <source>
        <dbReference type="Proteomes" id="UP000787672"/>
    </source>
</evidence>
<comment type="caution">
    <text evidence="4">The sequence shown here is derived from an EMBL/GenBank/DDBJ whole genome shotgun (WGS) entry which is preliminary data.</text>
</comment>
<reference evidence="4 5" key="1">
    <citation type="submission" date="2021-06" db="EMBL/GenBank/DDBJ databases">
        <authorList>
            <person name="Sun Q."/>
            <person name="Li D."/>
        </authorList>
    </citation>
    <scope>NUCLEOTIDE SEQUENCE [LARGE SCALE GENOMIC DNA]</scope>
    <source>
        <strain evidence="4 5">MSJ-2</strain>
    </source>
</reference>
<evidence type="ECO:0000259" key="3">
    <source>
        <dbReference type="PROSITE" id="PS51900"/>
    </source>
</evidence>
<dbReference type="InterPro" id="IPR044068">
    <property type="entry name" value="CB"/>
</dbReference>
<keyword evidence="1" id="KW-0238">DNA-binding</keyword>
<feature type="domain" description="Core-binding (CB)" evidence="3">
    <location>
        <begin position="65"/>
        <end position="149"/>
    </location>
</feature>
<proteinExistence type="predicted"/>
<gene>
    <name evidence="4" type="ORF">KQI82_03905</name>
</gene>
<evidence type="ECO:0000256" key="1">
    <source>
        <dbReference type="PROSITE-ProRule" id="PRU01248"/>
    </source>
</evidence>